<keyword evidence="1" id="KW-0472">Membrane</keyword>
<feature type="transmembrane region" description="Helical" evidence="1">
    <location>
        <begin position="108"/>
        <end position="128"/>
    </location>
</feature>
<evidence type="ECO:0000313" key="2">
    <source>
        <dbReference type="EMBL" id="CAG6752386.1"/>
    </source>
</evidence>
<organism evidence="2">
    <name type="scientific">Cacopsylla melanoneura</name>
    <dbReference type="NCBI Taxonomy" id="428564"/>
    <lineage>
        <taxon>Eukaryota</taxon>
        <taxon>Metazoa</taxon>
        <taxon>Ecdysozoa</taxon>
        <taxon>Arthropoda</taxon>
        <taxon>Hexapoda</taxon>
        <taxon>Insecta</taxon>
        <taxon>Pterygota</taxon>
        <taxon>Neoptera</taxon>
        <taxon>Paraneoptera</taxon>
        <taxon>Hemiptera</taxon>
        <taxon>Sternorrhyncha</taxon>
        <taxon>Psylloidea</taxon>
        <taxon>Psyllidae</taxon>
        <taxon>Psyllinae</taxon>
        <taxon>Cacopsylla</taxon>
    </lineage>
</organism>
<accession>A0A8D8ZSW4</accession>
<protein>
    <submittedName>
        <fullName evidence="2">Uncharacterized protein</fullName>
    </submittedName>
</protein>
<keyword evidence="1" id="KW-1133">Transmembrane helix</keyword>
<proteinExistence type="predicted"/>
<sequence length="129" mass="14809">MGLIPGWEKLLSRRKYFLLFISVSNLTPEINYIYLMITVESPQSLLFGWIFVDEKDCFVKTKMRLFSPSCIVSPGISTVSFCNVSTIHQYPVCIVCESFKQVANIITIPNSNVLLFLISTLELFFFFCL</sequence>
<dbReference type="AlphaFoldDB" id="A0A8D8ZSW4"/>
<keyword evidence="1" id="KW-0812">Transmembrane</keyword>
<evidence type="ECO:0000256" key="1">
    <source>
        <dbReference type="SAM" id="Phobius"/>
    </source>
</evidence>
<name>A0A8D8ZSW4_9HEMI</name>
<dbReference type="EMBL" id="HBUF01533126">
    <property type="protein sequence ID" value="CAG6752386.1"/>
    <property type="molecule type" value="Transcribed_RNA"/>
</dbReference>
<reference evidence="2" key="1">
    <citation type="submission" date="2021-05" db="EMBL/GenBank/DDBJ databases">
        <authorList>
            <person name="Alioto T."/>
            <person name="Alioto T."/>
            <person name="Gomez Garrido J."/>
        </authorList>
    </citation>
    <scope>NUCLEOTIDE SEQUENCE</scope>
</reference>